<evidence type="ECO:0000313" key="11">
    <source>
        <dbReference type="Proteomes" id="UP000463337"/>
    </source>
</evidence>
<feature type="domain" description="BioF2-like acetyltransferase" evidence="1">
    <location>
        <begin position="151"/>
        <end position="273"/>
    </location>
</feature>
<dbReference type="EMBL" id="CYXP01000001">
    <property type="protein sequence ID" value="CUM84025.1"/>
    <property type="molecule type" value="Genomic_DNA"/>
</dbReference>
<evidence type="ECO:0000313" key="2">
    <source>
        <dbReference type="EMBL" id="CUM84025.1"/>
    </source>
</evidence>
<dbReference type="Proteomes" id="UP001211522">
    <property type="component" value="Unassembled WGS sequence"/>
</dbReference>
<reference evidence="7 10" key="3">
    <citation type="submission" date="2019-07" db="EMBL/GenBank/DDBJ databases">
        <title>Genome sequencing of Parabacteroides distasonis iSURF_7.</title>
        <authorList>
            <person name="Degefu H.N."/>
            <person name="Ruoff K.L."/>
            <person name="Price C.E."/>
            <person name="Valls R.A."/>
            <person name="O'Toole G.A."/>
        </authorList>
    </citation>
    <scope>NUCLEOTIDE SEQUENCE [LARGE SCALE GENOMIC DNA]</scope>
    <source>
        <strain evidence="7 10">CFPLTA003_1B</strain>
    </source>
</reference>
<evidence type="ECO:0000313" key="5">
    <source>
        <dbReference type="EMBL" id="MDB9139393.1"/>
    </source>
</evidence>
<evidence type="ECO:0000313" key="9">
    <source>
        <dbReference type="Proteomes" id="UP000095591"/>
    </source>
</evidence>
<dbReference type="Pfam" id="PF13480">
    <property type="entry name" value="Acetyltransf_6"/>
    <property type="match status" value="1"/>
</dbReference>
<reference evidence="4" key="4">
    <citation type="submission" date="2023-01" db="EMBL/GenBank/DDBJ databases">
        <title>Human gut microbiome strain richness.</title>
        <authorList>
            <person name="Chen-Liaw A."/>
        </authorList>
    </citation>
    <scope>NUCLEOTIDE SEQUENCE</scope>
    <source>
        <strain evidence="5">D35st1_E5_D35t1_190705</strain>
        <strain evidence="4">RTP21484st1_E5_RTP21484_190118</strain>
    </source>
</reference>
<reference evidence="6 11" key="2">
    <citation type="journal article" date="2019" name="Nat. Med.">
        <title>A library of human gut bacterial isolates paired with longitudinal multiomics data enables mechanistic microbiome research.</title>
        <authorList>
            <person name="Poyet M."/>
            <person name="Groussin M."/>
            <person name="Gibbons S.M."/>
            <person name="Avila-Pacheco J."/>
            <person name="Jiang X."/>
            <person name="Kearney S.M."/>
            <person name="Perrotta A.R."/>
            <person name="Berdy B."/>
            <person name="Zhao S."/>
            <person name="Lieberman T.D."/>
            <person name="Swanson P.K."/>
            <person name="Smith M."/>
            <person name="Roesemann S."/>
            <person name="Alexander J.E."/>
            <person name="Rich S.A."/>
            <person name="Livny J."/>
            <person name="Vlamakis H."/>
            <person name="Clish C."/>
            <person name="Bullock K."/>
            <person name="Deik A."/>
            <person name="Scott J."/>
            <person name="Pierce K.A."/>
            <person name="Xavier R.J."/>
            <person name="Alm E.J."/>
        </authorList>
    </citation>
    <scope>NUCLEOTIDE SEQUENCE [LARGE SCALE GENOMIC DNA]</scope>
    <source>
        <strain evidence="6 11">BIOML-A41</strain>
    </source>
</reference>
<dbReference type="Proteomes" id="UP000463337">
    <property type="component" value="Unassembled WGS sequence"/>
</dbReference>
<dbReference type="EMBL" id="JAQMPJ010000003">
    <property type="protein sequence ID" value="MDB9004432.1"/>
    <property type="molecule type" value="Genomic_DNA"/>
</dbReference>
<protein>
    <submittedName>
        <fullName evidence="4">GNAT family N-acetyltransferase</fullName>
    </submittedName>
    <submittedName>
        <fullName evidence="2">Uncharacterized protein involved in methicillin resistance</fullName>
    </submittedName>
</protein>
<evidence type="ECO:0000313" key="4">
    <source>
        <dbReference type="EMBL" id="MDB9004432.1"/>
    </source>
</evidence>
<dbReference type="Proteomes" id="UP001210126">
    <property type="component" value="Unassembled WGS sequence"/>
</dbReference>
<organism evidence="2 9">
    <name type="scientific">Parabacteroides distasonis</name>
    <dbReference type="NCBI Taxonomy" id="823"/>
    <lineage>
        <taxon>Bacteria</taxon>
        <taxon>Pseudomonadati</taxon>
        <taxon>Bacteroidota</taxon>
        <taxon>Bacteroidia</taxon>
        <taxon>Bacteroidales</taxon>
        <taxon>Tannerellaceae</taxon>
        <taxon>Parabacteroides</taxon>
    </lineage>
</organism>
<dbReference type="EMBL" id="WKLT01000026">
    <property type="protein sequence ID" value="MRY60153.1"/>
    <property type="molecule type" value="Genomic_DNA"/>
</dbReference>
<name>A0A173S299_PARDI</name>
<dbReference type="AlphaFoldDB" id="A0A173S299"/>
<dbReference type="RefSeq" id="WP_005868142.1">
    <property type="nucleotide sequence ID" value="NZ_AP019729.1"/>
</dbReference>
<proteinExistence type="predicted"/>
<dbReference type="InterPro" id="IPR016181">
    <property type="entry name" value="Acyl_CoA_acyltransferase"/>
</dbReference>
<evidence type="ECO:0000259" key="1">
    <source>
        <dbReference type="Pfam" id="PF13480"/>
    </source>
</evidence>
<dbReference type="EMBL" id="CYYK01000002">
    <property type="protein sequence ID" value="CUN53442.1"/>
    <property type="molecule type" value="Genomic_DNA"/>
</dbReference>
<evidence type="ECO:0000313" key="10">
    <source>
        <dbReference type="Proteomes" id="UP000315827"/>
    </source>
</evidence>
<evidence type="ECO:0000313" key="6">
    <source>
        <dbReference type="EMBL" id="MRY60153.1"/>
    </source>
</evidence>
<keyword evidence="6" id="KW-0808">Transferase</keyword>
<dbReference type="SUPFAM" id="SSF55729">
    <property type="entry name" value="Acyl-CoA N-acyltransferases (Nat)"/>
    <property type="match status" value="1"/>
</dbReference>
<gene>
    <name evidence="3" type="ORF">ERS852380_00525</name>
    <name evidence="2" type="ORF">ERS852429_00834</name>
    <name evidence="7" type="ORF">FSA05_09145</name>
    <name evidence="6" type="ORF">GKD59_20085</name>
    <name evidence="4" type="ORF">PN599_05405</name>
    <name evidence="5" type="ORF">PN612_12880</name>
</gene>
<dbReference type="EMBL" id="VOHW01000004">
    <property type="protein sequence ID" value="TWV62249.1"/>
    <property type="molecule type" value="Genomic_DNA"/>
</dbReference>
<evidence type="ECO:0000313" key="7">
    <source>
        <dbReference type="EMBL" id="TWV62249.1"/>
    </source>
</evidence>
<dbReference type="Proteomes" id="UP000095591">
    <property type="component" value="Unassembled WGS sequence"/>
</dbReference>
<dbReference type="EMBL" id="JAQMPX010000094">
    <property type="protein sequence ID" value="MDB9139393.1"/>
    <property type="molecule type" value="Genomic_DNA"/>
</dbReference>
<reference evidence="8 9" key="1">
    <citation type="submission" date="2015-09" db="EMBL/GenBank/DDBJ databases">
        <authorList>
            <consortium name="Pathogen Informatics"/>
        </authorList>
    </citation>
    <scope>NUCLEOTIDE SEQUENCE [LARGE SCALE GENOMIC DNA]</scope>
    <source>
        <strain evidence="3 8">2789STDY5608822</strain>
        <strain evidence="2 9">2789STDY5608872</strain>
    </source>
</reference>
<dbReference type="Proteomes" id="UP000315827">
    <property type="component" value="Unassembled WGS sequence"/>
</dbReference>
<evidence type="ECO:0000313" key="3">
    <source>
        <dbReference type="EMBL" id="CUN53442.1"/>
    </source>
</evidence>
<dbReference type="Proteomes" id="UP000095455">
    <property type="component" value="Unassembled WGS sequence"/>
</dbReference>
<sequence>MSNKDKYRLLCNTEKNIPIFSHDWWLDTVCGEKKWDVLLIEQKGRIQATLPLYVPHSDIVSMPSYTQTMGPWFAASSSDTKYTTELGRRQELCKQFTEELKRYPHFLQNFNYDITDWLPFYWAGYNQTTRYTYLLKNIRDHQAVWENMSPNIRRNIAKAQNKYHISVKKGIPLNEFLAVQAQTFDRQHVRIKEDTNVLKDLIATCRQRGQGDLWGGYDEQGHLHAAAFIVWQDRSAYYLAGGGNPAYRGSGAQSYVLWECLHFVSQFTTVFDFEGSMLPGVERFFREFGAIQTPFFTISRGKLSLLDRARIKLSKWV</sequence>
<dbReference type="Gene3D" id="3.40.630.30">
    <property type="match status" value="1"/>
</dbReference>
<accession>A0A173S299</accession>
<evidence type="ECO:0000313" key="8">
    <source>
        <dbReference type="Proteomes" id="UP000095455"/>
    </source>
</evidence>
<dbReference type="InterPro" id="IPR038740">
    <property type="entry name" value="BioF2-like_GNAT_dom"/>
</dbReference>
<dbReference type="GO" id="GO:0016740">
    <property type="term" value="F:transferase activity"/>
    <property type="evidence" value="ECO:0007669"/>
    <property type="project" value="UniProtKB-KW"/>
</dbReference>